<evidence type="ECO:0000313" key="1">
    <source>
        <dbReference type="EMBL" id="MBV4521107.1"/>
    </source>
</evidence>
<sequence>MKITGRVELVAVTDVLCDVCQCSTRVRSDGRQFATLRAHWGYDSTHDGERYELHLCEDCILQTVAYLKLERRTQYLFNEDIHTARIDGSLGLDIKDDYFGAPAINR</sequence>
<gene>
    <name evidence="1" type="ORF">KVG88_13635</name>
</gene>
<name>A0ABS6QQ88_9PSED</name>
<dbReference type="RefSeq" id="WP_217871727.1">
    <property type="nucleotide sequence ID" value="NZ_JAHSTU010000003.1"/>
</dbReference>
<comment type="caution">
    <text evidence="1">The sequence shown here is derived from an EMBL/GenBank/DDBJ whole genome shotgun (WGS) entry which is preliminary data.</text>
</comment>
<reference evidence="1" key="1">
    <citation type="submission" date="2021-06" db="EMBL/GenBank/DDBJ databases">
        <title>Updating the genus Pseudomonas: Description of 43 new species and partition of the Pseudomonas putida group.</title>
        <authorList>
            <person name="Girard L."/>
            <person name="Lood C."/>
            <person name="Vandamme P."/>
            <person name="Rokni-Zadeh H."/>
            <person name="Van Noort V."/>
            <person name="Hofte M."/>
            <person name="Lavigne R."/>
            <person name="De Mot R."/>
        </authorList>
    </citation>
    <scope>NUCLEOTIDE SEQUENCE</scope>
    <source>
        <strain evidence="1">SWRI74</strain>
    </source>
</reference>
<accession>A0ABS6QQ88</accession>
<dbReference type="Proteomes" id="UP001049200">
    <property type="component" value="Unassembled WGS sequence"/>
</dbReference>
<keyword evidence="2" id="KW-1185">Reference proteome</keyword>
<evidence type="ECO:0000313" key="2">
    <source>
        <dbReference type="Proteomes" id="UP001049200"/>
    </source>
</evidence>
<protein>
    <submittedName>
        <fullName evidence="1">Uncharacterized protein</fullName>
    </submittedName>
</protein>
<proteinExistence type="predicted"/>
<dbReference type="EMBL" id="JAHSTU010000003">
    <property type="protein sequence ID" value="MBV4521107.1"/>
    <property type="molecule type" value="Genomic_DNA"/>
</dbReference>
<organism evidence="1 2">
    <name type="scientific">Pseudomonas azerbaijanoccidentalis</name>
    <dbReference type="NCBI Taxonomy" id="2842347"/>
    <lineage>
        <taxon>Bacteria</taxon>
        <taxon>Pseudomonadati</taxon>
        <taxon>Pseudomonadota</taxon>
        <taxon>Gammaproteobacteria</taxon>
        <taxon>Pseudomonadales</taxon>
        <taxon>Pseudomonadaceae</taxon>
        <taxon>Pseudomonas</taxon>
    </lineage>
</organism>